<dbReference type="AlphaFoldDB" id="A0A259U1B0"/>
<dbReference type="RefSeq" id="WP_094549488.1">
    <property type="nucleotide sequence ID" value="NZ_MQWB01000001.1"/>
</dbReference>
<dbReference type="InParanoid" id="A0A259U1B0"/>
<keyword evidence="3" id="KW-1185">Reference proteome</keyword>
<dbReference type="EMBL" id="MQWB01000001">
    <property type="protein sequence ID" value="OZC03761.1"/>
    <property type="molecule type" value="Genomic_DNA"/>
</dbReference>
<keyword evidence="1" id="KW-0812">Transmembrane</keyword>
<keyword evidence="1" id="KW-0472">Membrane</keyword>
<dbReference type="Proteomes" id="UP000216446">
    <property type="component" value="Unassembled WGS sequence"/>
</dbReference>
<evidence type="ECO:0000313" key="3">
    <source>
        <dbReference type="Proteomes" id="UP000216446"/>
    </source>
</evidence>
<accession>A0A259U1B0</accession>
<comment type="caution">
    <text evidence="2">The sequence shown here is derived from an EMBL/GenBank/DDBJ whole genome shotgun (WGS) entry which is preliminary data.</text>
</comment>
<feature type="transmembrane region" description="Helical" evidence="1">
    <location>
        <begin position="12"/>
        <end position="33"/>
    </location>
</feature>
<feature type="transmembrane region" description="Helical" evidence="1">
    <location>
        <begin position="39"/>
        <end position="62"/>
    </location>
</feature>
<evidence type="ECO:0000313" key="2">
    <source>
        <dbReference type="EMBL" id="OZC03761.1"/>
    </source>
</evidence>
<name>A0A259U1B0_9BACT</name>
<reference evidence="2 3" key="1">
    <citation type="submission" date="2016-11" db="EMBL/GenBank/DDBJ databases">
        <title>Study of marine rhodopsin-containing bacteria.</title>
        <authorList>
            <person name="Yoshizawa S."/>
            <person name="Kumagai Y."/>
            <person name="Kogure K."/>
        </authorList>
    </citation>
    <scope>NUCLEOTIDE SEQUENCE [LARGE SCALE GENOMIC DNA]</scope>
    <source>
        <strain evidence="2 3">SG-29</strain>
    </source>
</reference>
<evidence type="ECO:0000256" key="1">
    <source>
        <dbReference type="SAM" id="Phobius"/>
    </source>
</evidence>
<proteinExistence type="predicted"/>
<protein>
    <submittedName>
        <fullName evidence="2">Uncharacterized protein</fullName>
    </submittedName>
</protein>
<sequence>MSSLRFESSFARIARSWALVFGVSCLILFAVIALEEDSWPPLFVMVFSCGVLALLLAALLGISWRRGLRWVEVASGGVLVANRKGEHAFSWDEIASYRHYRGRAESWRFDLADGRRVRIYVEGFERGYDVRLARALYAGLVARGFATVVGEDRYQRVG</sequence>
<gene>
    <name evidence="2" type="ORF">BSZ36_12670</name>
</gene>
<keyword evidence="1" id="KW-1133">Transmembrane helix</keyword>
<organism evidence="2 3">
    <name type="scientific">Rubricoccus marinus</name>
    <dbReference type="NCBI Taxonomy" id="716817"/>
    <lineage>
        <taxon>Bacteria</taxon>
        <taxon>Pseudomonadati</taxon>
        <taxon>Rhodothermota</taxon>
        <taxon>Rhodothermia</taxon>
        <taxon>Rhodothermales</taxon>
        <taxon>Rubricoccaceae</taxon>
        <taxon>Rubricoccus</taxon>
    </lineage>
</organism>